<evidence type="ECO:0000313" key="2">
    <source>
        <dbReference type="EMBL" id="MFD1722592.1"/>
    </source>
</evidence>
<name>A0ABW4LJ65_9MICO</name>
<keyword evidence="2" id="KW-0378">Hydrolase</keyword>
<sequence>MQRFWTTAQLLALGRTERQLRAAVEAGAVRPVRKGLVTLPDTPEQVVRAARVGGVLTGPSATRALGIWTPPDAAGTERLPRDADANEAARLHVAAARRDHRLRDPDDATRLLRGRTDVVVHREPGESLAAARRTGIAPILMVLRHVLLALEPAWAVAVLDSALQQRHLRERDLPALMASLPPRLGVVVAAVDGRAESGLESIVRVLLRAAGLRVDVLVHLPGIGVVDLLVEGRLVIELDGRAWHDDPQAFARDRRRDLVAAAERYRVLRFTWSQVLFQWPEVERAVFAALAD</sequence>
<proteinExistence type="predicted"/>
<gene>
    <name evidence="2" type="ORF">ACFSBI_13640</name>
</gene>
<dbReference type="Pfam" id="PF04480">
    <property type="entry name" value="DUF559"/>
    <property type="match status" value="1"/>
</dbReference>
<accession>A0ABW4LJ65</accession>
<dbReference type="EMBL" id="JBHUEA010000023">
    <property type="protein sequence ID" value="MFD1722592.1"/>
    <property type="molecule type" value="Genomic_DNA"/>
</dbReference>
<dbReference type="RefSeq" id="WP_377935826.1">
    <property type="nucleotide sequence ID" value="NZ_JBHUEA010000023.1"/>
</dbReference>
<reference evidence="3" key="1">
    <citation type="journal article" date="2019" name="Int. J. Syst. Evol. Microbiol.">
        <title>The Global Catalogue of Microorganisms (GCM) 10K type strain sequencing project: providing services to taxonomists for standard genome sequencing and annotation.</title>
        <authorList>
            <consortium name="The Broad Institute Genomics Platform"/>
            <consortium name="The Broad Institute Genome Sequencing Center for Infectious Disease"/>
            <person name="Wu L."/>
            <person name="Ma J."/>
        </authorList>
    </citation>
    <scope>NUCLEOTIDE SEQUENCE [LARGE SCALE GENOMIC DNA]</scope>
    <source>
        <strain evidence="3">CGMCC 1.12471</strain>
    </source>
</reference>
<dbReference type="InterPro" id="IPR011335">
    <property type="entry name" value="Restrct_endonuc-II-like"/>
</dbReference>
<feature type="domain" description="DUF559" evidence="1">
    <location>
        <begin position="226"/>
        <end position="290"/>
    </location>
</feature>
<dbReference type="InterPro" id="IPR007569">
    <property type="entry name" value="DUF559"/>
</dbReference>
<evidence type="ECO:0000259" key="1">
    <source>
        <dbReference type="Pfam" id="PF04480"/>
    </source>
</evidence>
<keyword evidence="3" id="KW-1185">Reference proteome</keyword>
<evidence type="ECO:0000313" key="3">
    <source>
        <dbReference type="Proteomes" id="UP001597347"/>
    </source>
</evidence>
<dbReference type="Gene3D" id="3.40.960.10">
    <property type="entry name" value="VSR Endonuclease"/>
    <property type="match status" value="1"/>
</dbReference>
<keyword evidence="2" id="KW-0255">Endonuclease</keyword>
<protein>
    <submittedName>
        <fullName evidence="2">Endonuclease domain-containing protein</fullName>
    </submittedName>
</protein>
<keyword evidence="2" id="KW-0540">Nuclease</keyword>
<dbReference type="Proteomes" id="UP001597347">
    <property type="component" value="Unassembled WGS sequence"/>
</dbReference>
<comment type="caution">
    <text evidence="2">The sequence shown here is derived from an EMBL/GenBank/DDBJ whole genome shotgun (WGS) entry which is preliminary data.</text>
</comment>
<dbReference type="GO" id="GO:0004519">
    <property type="term" value="F:endonuclease activity"/>
    <property type="evidence" value="ECO:0007669"/>
    <property type="project" value="UniProtKB-KW"/>
</dbReference>
<dbReference type="SUPFAM" id="SSF52980">
    <property type="entry name" value="Restriction endonuclease-like"/>
    <property type="match status" value="1"/>
</dbReference>
<organism evidence="2 3">
    <name type="scientific">Amnibacterium endophyticum</name>
    <dbReference type="NCBI Taxonomy" id="2109337"/>
    <lineage>
        <taxon>Bacteria</taxon>
        <taxon>Bacillati</taxon>
        <taxon>Actinomycetota</taxon>
        <taxon>Actinomycetes</taxon>
        <taxon>Micrococcales</taxon>
        <taxon>Microbacteriaceae</taxon>
        <taxon>Amnibacterium</taxon>
    </lineage>
</organism>